<accession>A0A3N8RJU8</accession>
<dbReference type="RefSeq" id="WP_124617048.1">
    <property type="nucleotide sequence ID" value="NZ_JAPQZI010000005.1"/>
</dbReference>
<reference evidence="1 2" key="1">
    <citation type="submission" date="2018-08" db="EMBL/GenBank/DDBJ databases">
        <title>Comparative analysis of Burkholderia isolates from Puerto Rico.</title>
        <authorList>
            <person name="Hall C."/>
            <person name="Sahl J."/>
            <person name="Wagner D."/>
        </authorList>
    </citation>
    <scope>NUCLEOTIDE SEQUENCE [LARGE SCALE GENOMIC DNA]</scope>
    <source>
        <strain evidence="1 2">Bp9001</strain>
    </source>
</reference>
<name>A0A3N8RJU8_9BURK</name>
<organism evidence="1 2">
    <name type="scientific">Burkholderia contaminans</name>
    <dbReference type="NCBI Taxonomy" id="488447"/>
    <lineage>
        <taxon>Bacteria</taxon>
        <taxon>Pseudomonadati</taxon>
        <taxon>Pseudomonadota</taxon>
        <taxon>Betaproteobacteria</taxon>
        <taxon>Burkholderiales</taxon>
        <taxon>Burkholderiaceae</taxon>
        <taxon>Burkholderia</taxon>
        <taxon>Burkholderia cepacia complex</taxon>
    </lineage>
</organism>
<sequence>MIASLGILVPVEDDRFRAVVDFCRLAFALPVHAEGVSAAGNPWRRFVVDGATLTIHTGSGGKFPYPEFHPTGHGIALAIEVAHVSEAVARLESCRVIILNEWDYGDGMIAISVADPAGNVCEIWGRP</sequence>
<dbReference type="InterPro" id="IPR029068">
    <property type="entry name" value="Glyas_Bleomycin-R_OHBP_Dase"/>
</dbReference>
<dbReference type="Proteomes" id="UP000269271">
    <property type="component" value="Unassembled WGS sequence"/>
</dbReference>
<dbReference type="EMBL" id="QTQX01000005">
    <property type="protein sequence ID" value="RQT32106.1"/>
    <property type="molecule type" value="Genomic_DNA"/>
</dbReference>
<dbReference type="Gene3D" id="3.10.180.10">
    <property type="entry name" value="2,3-Dihydroxybiphenyl 1,2-Dioxygenase, domain 1"/>
    <property type="match status" value="1"/>
</dbReference>
<dbReference type="SUPFAM" id="SSF54593">
    <property type="entry name" value="Glyoxalase/Bleomycin resistance protein/Dihydroxybiphenyl dioxygenase"/>
    <property type="match status" value="1"/>
</dbReference>
<evidence type="ECO:0008006" key="3">
    <source>
        <dbReference type="Google" id="ProtNLM"/>
    </source>
</evidence>
<proteinExistence type="predicted"/>
<gene>
    <name evidence="1" type="ORF">DF037_09520</name>
</gene>
<dbReference type="AlphaFoldDB" id="A0A3N8RJU8"/>
<evidence type="ECO:0000313" key="2">
    <source>
        <dbReference type="Proteomes" id="UP000269271"/>
    </source>
</evidence>
<protein>
    <recommendedName>
        <fullName evidence="3">VOC domain-containing protein</fullName>
    </recommendedName>
</protein>
<evidence type="ECO:0000313" key="1">
    <source>
        <dbReference type="EMBL" id="RQT32106.1"/>
    </source>
</evidence>
<comment type="caution">
    <text evidence="1">The sequence shown here is derived from an EMBL/GenBank/DDBJ whole genome shotgun (WGS) entry which is preliminary data.</text>
</comment>